<protein>
    <recommendedName>
        <fullName evidence="1">Reverse transcriptase zinc-binding domain-containing protein</fullName>
    </recommendedName>
</protein>
<gene>
    <name evidence="2" type="ORF">RIF29_23336</name>
</gene>
<dbReference type="InterPro" id="IPR026960">
    <property type="entry name" value="RVT-Znf"/>
</dbReference>
<comment type="caution">
    <text evidence="2">The sequence shown here is derived from an EMBL/GenBank/DDBJ whole genome shotgun (WGS) entry which is preliminary data.</text>
</comment>
<dbReference type="Proteomes" id="UP001372338">
    <property type="component" value="Unassembled WGS sequence"/>
</dbReference>
<evidence type="ECO:0000313" key="2">
    <source>
        <dbReference type="EMBL" id="KAK7270298.1"/>
    </source>
</evidence>
<dbReference type="AlphaFoldDB" id="A0AAN9FAM5"/>
<dbReference type="PANTHER" id="PTHR36617">
    <property type="entry name" value="PROTEIN, PUTATIVE-RELATED"/>
    <property type="match status" value="1"/>
</dbReference>
<name>A0AAN9FAM5_CROPI</name>
<dbReference type="PANTHER" id="PTHR36617:SF15">
    <property type="entry name" value="REVERSE TRANSCRIPTASE ZINC-BINDING DOMAIN-CONTAINING PROTEIN"/>
    <property type="match status" value="1"/>
</dbReference>
<dbReference type="Pfam" id="PF13966">
    <property type="entry name" value="zf-RVT"/>
    <property type="match status" value="1"/>
</dbReference>
<evidence type="ECO:0000313" key="3">
    <source>
        <dbReference type="Proteomes" id="UP001372338"/>
    </source>
</evidence>
<organism evidence="2 3">
    <name type="scientific">Crotalaria pallida</name>
    <name type="common">Smooth rattlebox</name>
    <name type="synonym">Crotalaria striata</name>
    <dbReference type="NCBI Taxonomy" id="3830"/>
    <lineage>
        <taxon>Eukaryota</taxon>
        <taxon>Viridiplantae</taxon>
        <taxon>Streptophyta</taxon>
        <taxon>Embryophyta</taxon>
        <taxon>Tracheophyta</taxon>
        <taxon>Spermatophyta</taxon>
        <taxon>Magnoliopsida</taxon>
        <taxon>eudicotyledons</taxon>
        <taxon>Gunneridae</taxon>
        <taxon>Pentapetalae</taxon>
        <taxon>rosids</taxon>
        <taxon>fabids</taxon>
        <taxon>Fabales</taxon>
        <taxon>Fabaceae</taxon>
        <taxon>Papilionoideae</taxon>
        <taxon>50 kb inversion clade</taxon>
        <taxon>genistoids sensu lato</taxon>
        <taxon>core genistoids</taxon>
        <taxon>Crotalarieae</taxon>
        <taxon>Crotalaria</taxon>
    </lineage>
</organism>
<keyword evidence="3" id="KW-1185">Reference proteome</keyword>
<reference evidence="2 3" key="1">
    <citation type="submission" date="2024-01" db="EMBL/GenBank/DDBJ databases">
        <title>The genomes of 5 underutilized Papilionoideae crops provide insights into root nodulation and disease resistanc.</title>
        <authorList>
            <person name="Yuan L."/>
        </authorList>
    </citation>
    <scope>NUCLEOTIDE SEQUENCE [LARGE SCALE GENOMIC DNA]</scope>
    <source>
        <strain evidence="2">ZHUSHIDOU_FW_LH</strain>
        <tissue evidence="2">Leaf</tissue>
    </source>
</reference>
<evidence type="ECO:0000259" key="1">
    <source>
        <dbReference type="Pfam" id="PF13966"/>
    </source>
</evidence>
<proteinExistence type="predicted"/>
<dbReference type="EMBL" id="JAYWIO010000004">
    <property type="protein sequence ID" value="KAK7270298.1"/>
    <property type="molecule type" value="Genomic_DNA"/>
</dbReference>
<sequence>MKDLGRIQMHMNDDWFSKGLHMVLRNGEKARFWVDPWLPTTPLMQSFPRLYACCMNKNIRVGEAGSWVIGSWVWNFPWRRRLFAWEKDLVEALRVSVLNSFHGLAGSDHWFWRHERHGAFSVKSAYIQLLSLQPPLRADLFNQIWNNLVPKKVAGFAWKLILNRIPTKSAS</sequence>
<accession>A0AAN9FAM5</accession>
<feature type="domain" description="Reverse transcriptase zinc-binding" evidence="1">
    <location>
        <begin position="120"/>
        <end position="169"/>
    </location>
</feature>